<organism evidence="1 2">
    <name type="scientific">Aspergillus wentii DTO 134E9</name>
    <dbReference type="NCBI Taxonomy" id="1073089"/>
    <lineage>
        <taxon>Eukaryota</taxon>
        <taxon>Fungi</taxon>
        <taxon>Dikarya</taxon>
        <taxon>Ascomycota</taxon>
        <taxon>Pezizomycotina</taxon>
        <taxon>Eurotiomycetes</taxon>
        <taxon>Eurotiomycetidae</taxon>
        <taxon>Eurotiales</taxon>
        <taxon>Aspergillaceae</taxon>
        <taxon>Aspergillus</taxon>
        <taxon>Aspergillus subgen. Cremei</taxon>
    </lineage>
</organism>
<dbReference type="PANTHER" id="PTHR42034">
    <property type="entry name" value="CHROMOSOME 7, WHOLE GENOME SHOTGUN SEQUENCE-RELATED"/>
    <property type="match status" value="1"/>
</dbReference>
<dbReference type="GeneID" id="63745297"/>
<dbReference type="OrthoDB" id="2548233at2759"/>
<evidence type="ECO:0008006" key="3">
    <source>
        <dbReference type="Google" id="ProtNLM"/>
    </source>
</evidence>
<name>A0A1L9R4J2_ASPWE</name>
<dbReference type="AlphaFoldDB" id="A0A1L9R4J2"/>
<dbReference type="PANTHER" id="PTHR42034:SF1">
    <property type="entry name" value="CONDENSATION DOMAIN-CONTAINING PROTEIN"/>
    <property type="match status" value="1"/>
</dbReference>
<proteinExistence type="predicted"/>
<keyword evidence="2" id="KW-1185">Reference proteome</keyword>
<accession>A0A1L9R4J2</accession>
<dbReference type="EMBL" id="KV878218">
    <property type="protein sequence ID" value="OJJ29828.1"/>
    <property type="molecule type" value="Genomic_DNA"/>
</dbReference>
<dbReference type="RefSeq" id="XP_040683505.1">
    <property type="nucleotide sequence ID" value="XM_040829449.1"/>
</dbReference>
<dbReference type="InterPro" id="IPR023213">
    <property type="entry name" value="CAT-like_dom_sf"/>
</dbReference>
<protein>
    <recommendedName>
        <fullName evidence="3">Condensation domain-containing protein</fullName>
    </recommendedName>
</protein>
<evidence type="ECO:0000313" key="1">
    <source>
        <dbReference type="EMBL" id="OJJ29828.1"/>
    </source>
</evidence>
<dbReference type="Gene3D" id="3.30.559.30">
    <property type="entry name" value="Nonribosomal peptide synthetase, condensation domain"/>
    <property type="match status" value="1"/>
</dbReference>
<dbReference type="VEuPathDB" id="FungiDB:ASPWEDRAFT_143796"/>
<evidence type="ECO:0000313" key="2">
    <source>
        <dbReference type="Proteomes" id="UP000184383"/>
    </source>
</evidence>
<dbReference type="Proteomes" id="UP000184383">
    <property type="component" value="Unassembled WGS sequence"/>
</dbReference>
<sequence>MLSAHDHLLWRQTTPGRWERDLDEAEQCYTSLERAYEGTGRHFFAISGHISLSVAIDRSSSRSKIEARVRESLLRAWVKLRYDHPTIASWVEYDIKEKKCKKIYEALQNIDSEDDWMIDTFILVSNGQTGAEWCNSDPPVPRLPTLFLVKPPLDVQGDATVRYDLVLRCHHDIIDGVGTLHLLDNLFKHASESYANLRSFVRPRFGDECINLSPPFRVVAGIPTEMTAKQKAECEEIVSHNASLRKNVELATVPFKAGIEKPGAHQRVALKLPKEKTSRVLQACKKIGVSVTHAYHAAIAISLRDVQERKTEDRTVRYINYCLINERSHCKEPYSTPQHAATVYHSVSGKSLIVDMTVPAMNKQNEDDSTEKERRREEFTRVALRMKNHYLDIRNDADHLPMTPYYWSMNTPEYLDPSSHANPPIPSPNQTPSASISSMGIVDQIISPTQGPFELDNPWVTGEELGTGFGLFLGTWRGQLTLSGAYNDAWHDEEEVMAFLNRCNDVVCQGLDL</sequence>
<dbReference type="Gene3D" id="3.30.559.10">
    <property type="entry name" value="Chloramphenicol acetyltransferase-like domain"/>
    <property type="match status" value="1"/>
</dbReference>
<reference evidence="2" key="1">
    <citation type="journal article" date="2017" name="Genome Biol.">
        <title>Comparative genomics reveals high biological diversity and specific adaptations in the industrially and medically important fungal genus Aspergillus.</title>
        <authorList>
            <person name="de Vries R.P."/>
            <person name="Riley R."/>
            <person name="Wiebenga A."/>
            <person name="Aguilar-Osorio G."/>
            <person name="Amillis S."/>
            <person name="Uchima C.A."/>
            <person name="Anderluh G."/>
            <person name="Asadollahi M."/>
            <person name="Askin M."/>
            <person name="Barry K."/>
            <person name="Battaglia E."/>
            <person name="Bayram O."/>
            <person name="Benocci T."/>
            <person name="Braus-Stromeyer S.A."/>
            <person name="Caldana C."/>
            <person name="Canovas D."/>
            <person name="Cerqueira G.C."/>
            <person name="Chen F."/>
            <person name="Chen W."/>
            <person name="Choi C."/>
            <person name="Clum A."/>
            <person name="Dos Santos R.A."/>
            <person name="Damasio A.R."/>
            <person name="Diallinas G."/>
            <person name="Emri T."/>
            <person name="Fekete E."/>
            <person name="Flipphi M."/>
            <person name="Freyberg S."/>
            <person name="Gallo A."/>
            <person name="Gournas C."/>
            <person name="Habgood R."/>
            <person name="Hainaut M."/>
            <person name="Harispe M.L."/>
            <person name="Henrissat B."/>
            <person name="Hilden K.S."/>
            <person name="Hope R."/>
            <person name="Hossain A."/>
            <person name="Karabika E."/>
            <person name="Karaffa L."/>
            <person name="Karanyi Z."/>
            <person name="Krasevec N."/>
            <person name="Kuo A."/>
            <person name="Kusch H."/>
            <person name="LaButti K."/>
            <person name="Lagendijk E.L."/>
            <person name="Lapidus A."/>
            <person name="Levasseur A."/>
            <person name="Lindquist E."/>
            <person name="Lipzen A."/>
            <person name="Logrieco A.F."/>
            <person name="MacCabe A."/>
            <person name="Maekelae M.R."/>
            <person name="Malavazi I."/>
            <person name="Melin P."/>
            <person name="Meyer V."/>
            <person name="Mielnichuk N."/>
            <person name="Miskei M."/>
            <person name="Molnar A.P."/>
            <person name="Mule G."/>
            <person name="Ngan C.Y."/>
            <person name="Orejas M."/>
            <person name="Orosz E."/>
            <person name="Ouedraogo J.P."/>
            <person name="Overkamp K.M."/>
            <person name="Park H.-S."/>
            <person name="Perrone G."/>
            <person name="Piumi F."/>
            <person name="Punt P.J."/>
            <person name="Ram A.F."/>
            <person name="Ramon A."/>
            <person name="Rauscher S."/>
            <person name="Record E."/>
            <person name="Riano-Pachon D.M."/>
            <person name="Robert V."/>
            <person name="Roehrig J."/>
            <person name="Ruller R."/>
            <person name="Salamov A."/>
            <person name="Salih N.S."/>
            <person name="Samson R.A."/>
            <person name="Sandor E."/>
            <person name="Sanguinetti M."/>
            <person name="Schuetze T."/>
            <person name="Sepcic K."/>
            <person name="Shelest E."/>
            <person name="Sherlock G."/>
            <person name="Sophianopoulou V."/>
            <person name="Squina F.M."/>
            <person name="Sun H."/>
            <person name="Susca A."/>
            <person name="Todd R.B."/>
            <person name="Tsang A."/>
            <person name="Unkles S.E."/>
            <person name="van de Wiele N."/>
            <person name="van Rossen-Uffink D."/>
            <person name="Oliveira J.V."/>
            <person name="Vesth T.C."/>
            <person name="Visser J."/>
            <person name="Yu J.-H."/>
            <person name="Zhou M."/>
            <person name="Andersen M.R."/>
            <person name="Archer D.B."/>
            <person name="Baker S.E."/>
            <person name="Benoit I."/>
            <person name="Brakhage A.A."/>
            <person name="Braus G.H."/>
            <person name="Fischer R."/>
            <person name="Frisvad J.C."/>
            <person name="Goldman G.H."/>
            <person name="Houbraken J."/>
            <person name="Oakley B."/>
            <person name="Pocsi I."/>
            <person name="Scazzocchio C."/>
            <person name="Seiboth B."/>
            <person name="vanKuyk P.A."/>
            <person name="Wortman J."/>
            <person name="Dyer P.S."/>
            <person name="Grigoriev I.V."/>
        </authorList>
    </citation>
    <scope>NUCLEOTIDE SEQUENCE [LARGE SCALE GENOMIC DNA]</scope>
    <source>
        <strain evidence="2">DTO 134E9</strain>
    </source>
</reference>
<gene>
    <name evidence="1" type="ORF">ASPWEDRAFT_143796</name>
</gene>